<name>A0ABT7VBN6_9BACE</name>
<gene>
    <name evidence="1" type="ORF">QUW60_00370</name>
</gene>
<dbReference type="Proteomes" id="UP001169458">
    <property type="component" value="Unassembled WGS sequence"/>
</dbReference>
<reference evidence="1 2" key="1">
    <citation type="submission" date="2023-06" db="EMBL/GenBank/DDBJ databases">
        <authorList>
            <person name="Zeman M."/>
            <person name="Kubasova T."/>
            <person name="Jahodarova E."/>
            <person name="Nykrynova M."/>
            <person name="Rychlik I."/>
        </authorList>
    </citation>
    <scope>NUCLEOTIDE SEQUENCE [LARGE SCALE GENOMIC DNA]</scope>
    <source>
        <strain evidence="1 2">109_WCHN</strain>
    </source>
</reference>
<comment type="caution">
    <text evidence="1">The sequence shown here is derived from an EMBL/GenBank/DDBJ whole genome shotgun (WGS) entry which is preliminary data.</text>
</comment>
<proteinExistence type="predicted"/>
<accession>A0ABT7VBN6</accession>
<organism evidence="1 2">
    <name type="scientific">Bacteroides gallinaceum</name>
    <dbReference type="NCBI Taxonomy" id="1462571"/>
    <lineage>
        <taxon>Bacteria</taxon>
        <taxon>Pseudomonadati</taxon>
        <taxon>Bacteroidota</taxon>
        <taxon>Bacteroidia</taxon>
        <taxon>Bacteroidales</taxon>
        <taxon>Bacteroidaceae</taxon>
        <taxon>Bacteroides</taxon>
    </lineage>
</organism>
<evidence type="ECO:0000313" key="2">
    <source>
        <dbReference type="Proteomes" id="UP001169458"/>
    </source>
</evidence>
<keyword evidence="2" id="KW-1185">Reference proteome</keyword>
<protein>
    <recommendedName>
        <fullName evidence="3">DUF2946 domain-containing protein</fullName>
    </recommendedName>
</protein>
<dbReference type="EMBL" id="JAUDEN010000001">
    <property type="protein sequence ID" value="MDM8323702.1"/>
    <property type="molecule type" value="Genomic_DNA"/>
</dbReference>
<evidence type="ECO:0008006" key="3">
    <source>
        <dbReference type="Google" id="ProtNLM"/>
    </source>
</evidence>
<reference evidence="2" key="2">
    <citation type="submission" date="2023-07" db="EMBL/GenBank/DDBJ databases">
        <title>Identification and characterization of horizontal gene transfer across gut microbiota members of farm animals based on homology search.</title>
        <authorList>
            <person name="Schwarzerova J."/>
            <person name="Nykrynova M."/>
            <person name="Jureckova K."/>
            <person name="Cejkova D."/>
            <person name="Rychlik I."/>
        </authorList>
    </citation>
    <scope>NUCLEOTIDE SEQUENCE [LARGE SCALE GENOMIC DNA]</scope>
    <source>
        <strain evidence="2">109_WCHN</strain>
    </source>
</reference>
<dbReference type="RefSeq" id="WP_258338206.1">
    <property type="nucleotide sequence ID" value="NZ_JAUDCP010000015.1"/>
</dbReference>
<sequence length="110" mass="12125">MKRKRRNRIIIAWVLLLTLMPISIVKATHFHDGAMAATCHASASSHSQGSDDGGTCPICHFFLSPFVEAPAILLVPFAQPVYIFIDCPYADVIQRKGPSPSLRAPPYMFV</sequence>
<evidence type="ECO:0000313" key="1">
    <source>
        <dbReference type="EMBL" id="MDM8323702.1"/>
    </source>
</evidence>